<feature type="domain" description="Signal transduction histidine kinase HWE region" evidence="9">
    <location>
        <begin position="184"/>
        <end position="267"/>
    </location>
</feature>
<comment type="catalytic activity">
    <reaction evidence="1">
        <text>ATP + protein L-histidine = ADP + protein N-phospho-L-histidine.</text>
        <dbReference type="EC" id="2.7.13.3"/>
    </reaction>
</comment>
<accession>A0A844YC19</accession>
<dbReference type="PANTHER" id="PTHR43102">
    <property type="entry name" value="SLR1143 PROTEIN"/>
    <property type="match status" value="1"/>
</dbReference>
<sequence length="382" mass="42382">MARHVRRSSTTMSIEDERLRSLIATGLLDTEGEERFDRLTRLASNTLRAPVALISLVDLDRQWFKSRVGMEVQQTPRSVSFCDHAIRKPEEVMVVLDATRDERFRTNPLVTASDKPVAFYAGAPLVTASGHAIGSLCVIDHVPREEFSQIERDILRDLARGVMNEIESAAREREIDDLEVINRELQHRMGNLYAQVSGVASLIGKSEADVQSFMRKLNDNIRTMSQVQTLFAANKYDSVPFRDLVKNALLPFSAAVAAGRIKVEDSHDLMVSERGAFLVTLVLNELATNATKHGALASDDGTIVLDTDHAEGVTIKWSENFSVTGQRNAITEGFGSRILRDIAPRGLDGRATLDFSPGGFDYVLTANKRFFLPQEVLTAPRV</sequence>
<comment type="caution">
    <text evidence="10">The sequence shown here is derived from an EMBL/GenBank/DDBJ whole genome shotgun (WGS) entry which is preliminary data.</text>
</comment>
<evidence type="ECO:0000256" key="6">
    <source>
        <dbReference type="ARBA" id="ARBA00022777"/>
    </source>
</evidence>
<dbReference type="SMART" id="SM00065">
    <property type="entry name" value="GAF"/>
    <property type="match status" value="1"/>
</dbReference>
<dbReference type="InterPro" id="IPR003018">
    <property type="entry name" value="GAF"/>
</dbReference>
<evidence type="ECO:0000313" key="11">
    <source>
        <dbReference type="Proteomes" id="UP000445582"/>
    </source>
</evidence>
<feature type="domain" description="GAF" evidence="8">
    <location>
        <begin position="31"/>
        <end position="176"/>
    </location>
</feature>
<evidence type="ECO:0000256" key="5">
    <source>
        <dbReference type="ARBA" id="ARBA00022741"/>
    </source>
</evidence>
<keyword evidence="5" id="KW-0547">Nucleotide-binding</keyword>
<dbReference type="Pfam" id="PF01590">
    <property type="entry name" value="GAF"/>
    <property type="match status" value="1"/>
</dbReference>
<dbReference type="InterPro" id="IPR011102">
    <property type="entry name" value="Sig_transdc_His_kinase_HWE"/>
</dbReference>
<evidence type="ECO:0000256" key="2">
    <source>
        <dbReference type="ARBA" id="ARBA00012438"/>
    </source>
</evidence>
<gene>
    <name evidence="10" type="ORF">GRI48_03505</name>
</gene>
<keyword evidence="3" id="KW-0597">Phosphoprotein</keyword>
<evidence type="ECO:0000256" key="3">
    <source>
        <dbReference type="ARBA" id="ARBA00022553"/>
    </source>
</evidence>
<dbReference type="AlphaFoldDB" id="A0A844YC19"/>
<keyword evidence="6" id="KW-0418">Kinase</keyword>
<evidence type="ECO:0000313" key="10">
    <source>
        <dbReference type="EMBL" id="MXO62070.1"/>
    </source>
</evidence>
<dbReference type="EMBL" id="WTYN01000001">
    <property type="protein sequence ID" value="MXO62070.1"/>
    <property type="molecule type" value="Genomic_DNA"/>
</dbReference>
<dbReference type="SUPFAM" id="SSF55781">
    <property type="entry name" value="GAF domain-like"/>
    <property type="match status" value="1"/>
</dbReference>
<dbReference type="InterPro" id="IPR036890">
    <property type="entry name" value="HATPase_C_sf"/>
</dbReference>
<proteinExistence type="predicted"/>
<dbReference type="GO" id="GO:0004673">
    <property type="term" value="F:protein histidine kinase activity"/>
    <property type="evidence" value="ECO:0007669"/>
    <property type="project" value="UniProtKB-EC"/>
</dbReference>
<dbReference type="GO" id="GO:0005524">
    <property type="term" value="F:ATP binding"/>
    <property type="evidence" value="ECO:0007669"/>
    <property type="project" value="UniProtKB-KW"/>
</dbReference>
<dbReference type="SMART" id="SM00911">
    <property type="entry name" value="HWE_HK"/>
    <property type="match status" value="1"/>
</dbReference>
<dbReference type="Gene3D" id="3.30.450.40">
    <property type="match status" value="1"/>
</dbReference>
<dbReference type="Proteomes" id="UP000445582">
    <property type="component" value="Unassembled WGS sequence"/>
</dbReference>
<evidence type="ECO:0000256" key="7">
    <source>
        <dbReference type="ARBA" id="ARBA00022840"/>
    </source>
</evidence>
<name>A0A844YC19_9SPHN</name>
<keyword evidence="4" id="KW-0808">Transferase</keyword>
<evidence type="ECO:0000256" key="1">
    <source>
        <dbReference type="ARBA" id="ARBA00000085"/>
    </source>
</evidence>
<reference evidence="10 11" key="1">
    <citation type="submission" date="2019-12" db="EMBL/GenBank/DDBJ databases">
        <title>Genomic-based taxomic classification of the family Erythrobacteraceae.</title>
        <authorList>
            <person name="Xu L."/>
        </authorList>
    </citation>
    <scope>NUCLEOTIDE SEQUENCE [LARGE SCALE GENOMIC DNA]</scope>
    <source>
        <strain evidence="10 11">MCCC 1A09965</strain>
    </source>
</reference>
<organism evidence="10 11">
    <name type="scientific">Qipengyuania oceanensis</name>
    <dbReference type="NCBI Taxonomy" id="1463597"/>
    <lineage>
        <taxon>Bacteria</taxon>
        <taxon>Pseudomonadati</taxon>
        <taxon>Pseudomonadota</taxon>
        <taxon>Alphaproteobacteria</taxon>
        <taxon>Sphingomonadales</taxon>
        <taxon>Erythrobacteraceae</taxon>
        <taxon>Qipengyuania</taxon>
    </lineage>
</organism>
<dbReference type="EC" id="2.7.13.3" evidence="2"/>
<protein>
    <recommendedName>
        <fullName evidence="2">histidine kinase</fullName>
        <ecNumber evidence="2">2.7.13.3</ecNumber>
    </recommendedName>
</protein>
<keyword evidence="11" id="KW-1185">Reference proteome</keyword>
<evidence type="ECO:0000259" key="8">
    <source>
        <dbReference type="SMART" id="SM00065"/>
    </source>
</evidence>
<keyword evidence="7" id="KW-0067">ATP-binding</keyword>
<dbReference type="InterPro" id="IPR029016">
    <property type="entry name" value="GAF-like_dom_sf"/>
</dbReference>
<dbReference type="Gene3D" id="3.30.565.10">
    <property type="entry name" value="Histidine kinase-like ATPase, C-terminal domain"/>
    <property type="match status" value="1"/>
</dbReference>
<dbReference type="Pfam" id="PF07536">
    <property type="entry name" value="HWE_HK"/>
    <property type="match status" value="1"/>
</dbReference>
<evidence type="ECO:0000259" key="9">
    <source>
        <dbReference type="SMART" id="SM00911"/>
    </source>
</evidence>
<dbReference type="PANTHER" id="PTHR43102:SF2">
    <property type="entry name" value="GAF DOMAIN-CONTAINING PROTEIN"/>
    <property type="match status" value="1"/>
</dbReference>
<evidence type="ECO:0000256" key="4">
    <source>
        <dbReference type="ARBA" id="ARBA00022679"/>
    </source>
</evidence>